<proteinExistence type="predicted"/>
<keyword evidence="3" id="KW-1185">Reference proteome</keyword>
<sequence length="209" mass="23440">MRQHEDSKNVTTTEDIAAVDEPRAETDPIDSDRTDADRVESERVDTDRASDDRISGDRFSDDERMASGQTDSERIGSERDDDRVVTVDETARPTDTTLAGRHEPGHVAEVPGQRQPGDAAADVLFDEADAARFRDRWREVQAGFVDDPKRAVQDADVLVAELMQSLASAFSERKHLLEDQWREGSSAETEDLRLALRGYRSFLDQLLAH</sequence>
<accession>A0A7W9NEV1</accession>
<comment type="caution">
    <text evidence="2">The sequence shown here is derived from an EMBL/GenBank/DDBJ whole genome shotgun (WGS) entry which is preliminary data.</text>
</comment>
<dbReference type="RefSeq" id="WP_184858149.1">
    <property type="nucleotide sequence ID" value="NZ_BAAAWY010000037.1"/>
</dbReference>
<evidence type="ECO:0000313" key="2">
    <source>
        <dbReference type="EMBL" id="MBB5889343.1"/>
    </source>
</evidence>
<dbReference type="Proteomes" id="UP000585638">
    <property type="component" value="Unassembled WGS sequence"/>
</dbReference>
<name>A0A7W9NEV1_9PSEU</name>
<feature type="compositionally biased region" description="Basic and acidic residues" evidence="1">
    <location>
        <begin position="20"/>
        <end position="92"/>
    </location>
</feature>
<protein>
    <submittedName>
        <fullName evidence="2">Uncharacterized protein</fullName>
    </submittedName>
</protein>
<dbReference type="EMBL" id="JACHIR010000001">
    <property type="protein sequence ID" value="MBB5889343.1"/>
    <property type="molecule type" value="Genomic_DNA"/>
</dbReference>
<feature type="region of interest" description="Disordered" evidence="1">
    <location>
        <begin position="1"/>
        <end position="114"/>
    </location>
</feature>
<evidence type="ECO:0000256" key="1">
    <source>
        <dbReference type="SAM" id="MobiDB-lite"/>
    </source>
</evidence>
<gene>
    <name evidence="2" type="ORF">BJ998_000539</name>
</gene>
<evidence type="ECO:0000313" key="3">
    <source>
        <dbReference type="Proteomes" id="UP000585638"/>
    </source>
</evidence>
<reference evidence="2 3" key="1">
    <citation type="submission" date="2020-08" db="EMBL/GenBank/DDBJ databases">
        <title>Sequencing the genomes of 1000 actinobacteria strains.</title>
        <authorList>
            <person name="Klenk H.-P."/>
        </authorList>
    </citation>
    <scope>NUCLEOTIDE SEQUENCE [LARGE SCALE GENOMIC DNA]</scope>
    <source>
        <strain evidence="2 3">DSM 43851</strain>
    </source>
</reference>
<dbReference type="AlphaFoldDB" id="A0A7W9NEV1"/>
<organism evidence="2 3">
    <name type="scientific">Kutzneria kofuensis</name>
    <dbReference type="NCBI Taxonomy" id="103725"/>
    <lineage>
        <taxon>Bacteria</taxon>
        <taxon>Bacillati</taxon>
        <taxon>Actinomycetota</taxon>
        <taxon>Actinomycetes</taxon>
        <taxon>Pseudonocardiales</taxon>
        <taxon>Pseudonocardiaceae</taxon>
        <taxon>Kutzneria</taxon>
    </lineage>
</organism>